<dbReference type="Proteomes" id="UP000249915">
    <property type="component" value="Unassembled WGS sequence"/>
</dbReference>
<dbReference type="AlphaFoldDB" id="A0A2V4AKS1"/>
<evidence type="ECO:0000313" key="1">
    <source>
        <dbReference type="EMBL" id="PXY20875.1"/>
    </source>
</evidence>
<proteinExistence type="predicted"/>
<reference evidence="1 2" key="1">
    <citation type="submission" date="2016-07" db="EMBL/GenBank/DDBJ databases">
        <title>Draft genome sequence of Prauserella muralis DSM 45305, isolated from a mould-covered wall in an indoor environment.</title>
        <authorList>
            <person name="Ruckert C."/>
            <person name="Albersmeier A."/>
            <person name="Jiang C.-L."/>
            <person name="Jiang Y."/>
            <person name="Kalinowski J."/>
            <person name="Schneider O."/>
            <person name="Winkler A."/>
            <person name="Zotchev S.B."/>
        </authorList>
    </citation>
    <scope>NUCLEOTIDE SEQUENCE [LARGE SCALE GENOMIC DNA]</scope>
    <source>
        <strain evidence="1 2">DSM 45305</strain>
    </source>
</reference>
<accession>A0A2V4AKS1</accession>
<dbReference type="RefSeq" id="WP_112284014.1">
    <property type="nucleotide sequence ID" value="NZ_MASW01000006.1"/>
</dbReference>
<evidence type="ECO:0000313" key="2">
    <source>
        <dbReference type="Proteomes" id="UP000249915"/>
    </source>
</evidence>
<gene>
    <name evidence="1" type="ORF">BAY60_25565</name>
</gene>
<dbReference type="EMBL" id="MASW01000006">
    <property type="protein sequence ID" value="PXY20875.1"/>
    <property type="molecule type" value="Genomic_DNA"/>
</dbReference>
<sequence>MFDPETGLLPWHVELFYDNAWNDIVGDVNVGDGLRITRGRDDYESEMPPSRCSLTLDNSEGKYSPKNPLSPLYGKLARNTPLRVRLGDPDAVIDFGSAPAAYVSTPDPGSELSPAGRFEVRVELGRDVEPTANERAIAAKGDDATGRSWVLILRPDGRIRFLWKAETDGSFRWAESFATVGPRVRAFRFVFSPDGDDTWSESAGHPTVVKYHAETLDDPWTYGNTTAWLSMPPTSNVSSTGPLGVGADGGGGRPFGAPSIDGTVESLQVIGPTEDDVRADSGFRGGEQATTWTDGTGREWTVHGDPAWTDRSVRFNGEVRAWPQRWGQPDGSDAEVRLEAIGLRSRISRTTAPLRSPMFRASTSPGEMPRTIAYWPMEEPSGATEFASGIGGPPMLIGRIPGYHVRDIRPGAYDGFRGSEAVAEFNVTSAVANVPPVPPTGELRTFCLVHLPENGVPQVNGADAVVSLLNLRTTGSASEWSLQISSNGAARVVAWSRTGATLLESGWAWAAPGSTSANGRHLLGGLWLRQEGADVRWQWFFFHEGGQAAGVVDGVLTGHSFGSASSVVIGASGDLGGTAVGHLSVHNVNTGSLWGTILDGFNANGPETATARIARLANEEAVPFIAPTGSDDSEPVGYQKTGALLDLMEEAAEADLGLLLEDRGTSALRYVPRAHLYNRVPLVIDYQDVVAPFEPTDDDVAIANDVTVSREDGASFRAVLEDGPLSVQAPPVGIGRYDDSVQLSLWEDPQVVHQAGWRLHLGTVDETRYPQLSVDLHGAPHLVDTVPRLDVASRVQVTNLPKWLPPDRADLLVQGYTEETDGLTWRLVFNCTPASAWTVGVADDATYGRADTSGSALLEPASAEDTQLAVLTTNGPRWVQDSDRAGQFPLDVKFGGEIATVTGIRPLLSDSFARGDAGLWDVDTWDETFVWGE</sequence>
<dbReference type="OrthoDB" id="3304698at2"/>
<name>A0A2V4AKS1_9PSEU</name>
<organism evidence="1 2">
    <name type="scientific">Prauserella muralis</name>
    <dbReference type="NCBI Taxonomy" id="588067"/>
    <lineage>
        <taxon>Bacteria</taxon>
        <taxon>Bacillati</taxon>
        <taxon>Actinomycetota</taxon>
        <taxon>Actinomycetes</taxon>
        <taxon>Pseudonocardiales</taxon>
        <taxon>Pseudonocardiaceae</taxon>
        <taxon>Prauserella</taxon>
    </lineage>
</organism>
<comment type="caution">
    <text evidence="1">The sequence shown here is derived from an EMBL/GenBank/DDBJ whole genome shotgun (WGS) entry which is preliminary data.</text>
</comment>
<keyword evidence="2" id="KW-1185">Reference proteome</keyword>
<protein>
    <submittedName>
        <fullName evidence="1">Uncharacterized protein</fullName>
    </submittedName>
</protein>